<evidence type="ECO:0000256" key="5">
    <source>
        <dbReference type="ARBA" id="ARBA00022679"/>
    </source>
</evidence>
<proteinExistence type="inferred from homology"/>
<comment type="caution">
    <text evidence="10">The sequence shown here is derived from an EMBL/GenBank/DDBJ whole genome shotgun (WGS) entry which is preliminary data.</text>
</comment>
<comment type="similarity">
    <text evidence="2 8">Belongs to the acetyltransferase family. EctA subfamily.</text>
</comment>
<feature type="domain" description="N-acetyltransferase" evidence="9">
    <location>
        <begin position="19"/>
        <end position="180"/>
    </location>
</feature>
<evidence type="ECO:0000256" key="1">
    <source>
        <dbReference type="ARBA" id="ARBA00004978"/>
    </source>
</evidence>
<name>A0ABU1FAU1_9RHOB</name>
<evidence type="ECO:0000313" key="11">
    <source>
        <dbReference type="Proteomes" id="UP001247754"/>
    </source>
</evidence>
<dbReference type="PROSITE" id="PS51186">
    <property type="entry name" value="GNAT"/>
    <property type="match status" value="1"/>
</dbReference>
<evidence type="ECO:0000259" key="9">
    <source>
        <dbReference type="PROSITE" id="PS51186"/>
    </source>
</evidence>
<keyword evidence="5 8" id="KW-0808">Transferase</keyword>
<evidence type="ECO:0000256" key="2">
    <source>
        <dbReference type="ARBA" id="ARBA00010712"/>
    </source>
</evidence>
<sequence>MHLAAVSAPGRLAGPRPAISIRLPRREDGARVWELVAESGGLDANSLYCNLLQCSHFAETCAIAEAGGDIIGWVSGYIPPGAPDTYFVWQVCTAESARGQGLARRLIASVLARPCCAGVTRLQSTITAANTASWALFGGVAAALGAPMTHAPHFTREAHFAGRHDTEHLVSIGPFARRAA</sequence>
<comment type="function">
    <text evidence="8">Catalyzes the acetylation of L-2,4-diaminobutyrate (DABA) to gamma-N-acetyl-alpha,gamma-diaminobutyric acid (ADABA) with acetyl coenzyme A.</text>
</comment>
<dbReference type="SUPFAM" id="SSF55729">
    <property type="entry name" value="Acyl-CoA N-acyltransferases (Nat)"/>
    <property type="match status" value="1"/>
</dbReference>
<evidence type="ECO:0000313" key="10">
    <source>
        <dbReference type="EMBL" id="MDR5654018.1"/>
    </source>
</evidence>
<organism evidence="10 11">
    <name type="scientific">Ruixingdingia sedimenti</name>
    <dbReference type="NCBI Taxonomy" id="3073604"/>
    <lineage>
        <taxon>Bacteria</taxon>
        <taxon>Pseudomonadati</taxon>
        <taxon>Pseudomonadota</taxon>
        <taxon>Alphaproteobacteria</taxon>
        <taxon>Rhodobacterales</taxon>
        <taxon>Paracoccaceae</taxon>
        <taxon>Ruixingdingia</taxon>
    </lineage>
</organism>
<evidence type="ECO:0000256" key="8">
    <source>
        <dbReference type="RuleBase" id="RU365045"/>
    </source>
</evidence>
<dbReference type="GO" id="GO:0033816">
    <property type="term" value="F:diaminobutyrate acetyltransferase activity"/>
    <property type="evidence" value="ECO:0007669"/>
    <property type="project" value="UniProtKB-EC"/>
</dbReference>
<protein>
    <recommendedName>
        <fullName evidence="4 8">L-2,4-diaminobutyric acid acetyltransferase</fullName>
        <shortName evidence="8">DABA acetyltransferase</shortName>
        <ecNumber evidence="3 8">2.3.1.178</ecNumber>
    </recommendedName>
</protein>
<dbReference type="InterPro" id="IPR000182">
    <property type="entry name" value="GNAT_dom"/>
</dbReference>
<dbReference type="InterPro" id="IPR012772">
    <property type="entry name" value="Ectoine_EctA"/>
</dbReference>
<dbReference type="EC" id="2.3.1.178" evidence="3 8"/>
<dbReference type="Pfam" id="PF00583">
    <property type="entry name" value="Acetyltransf_1"/>
    <property type="match status" value="1"/>
</dbReference>
<dbReference type="RefSeq" id="WP_310458193.1">
    <property type="nucleotide sequence ID" value="NZ_JAVKPH010000020.1"/>
</dbReference>
<dbReference type="Gene3D" id="3.40.630.30">
    <property type="match status" value="1"/>
</dbReference>
<dbReference type="InterPro" id="IPR016181">
    <property type="entry name" value="Acyl_CoA_acyltransferase"/>
</dbReference>
<keyword evidence="6 8" id="KW-0012">Acyltransferase</keyword>
<evidence type="ECO:0000256" key="3">
    <source>
        <dbReference type="ARBA" id="ARBA00012355"/>
    </source>
</evidence>
<comment type="catalytic activity">
    <reaction evidence="7 8">
        <text>L-2,4-diaminobutanoate + acetyl-CoA = (2S)-4-acetamido-2-aminobutanoate + CoA + H(+)</text>
        <dbReference type="Rhea" id="RHEA:16901"/>
        <dbReference type="ChEBI" id="CHEBI:15378"/>
        <dbReference type="ChEBI" id="CHEBI:57287"/>
        <dbReference type="ChEBI" id="CHEBI:57288"/>
        <dbReference type="ChEBI" id="CHEBI:58761"/>
        <dbReference type="ChEBI" id="CHEBI:58929"/>
        <dbReference type="EC" id="2.3.1.178"/>
    </reaction>
</comment>
<accession>A0ABU1FAU1</accession>
<evidence type="ECO:0000256" key="7">
    <source>
        <dbReference type="ARBA" id="ARBA00048924"/>
    </source>
</evidence>
<comment type="pathway">
    <text evidence="1 8">Amine and polyamine biosynthesis; ectoine biosynthesis; L-ectoine from L-aspartate 4-semialdehyde: step 2/3.</text>
</comment>
<gene>
    <name evidence="8 10" type="primary">ectA</name>
    <name evidence="10" type="ORF">RGD00_15500</name>
</gene>
<evidence type="ECO:0000256" key="4">
    <source>
        <dbReference type="ARBA" id="ARBA00017935"/>
    </source>
</evidence>
<dbReference type="Proteomes" id="UP001247754">
    <property type="component" value="Unassembled WGS sequence"/>
</dbReference>
<keyword evidence="11" id="KW-1185">Reference proteome</keyword>
<reference evidence="10 11" key="1">
    <citation type="submission" date="2023-09" db="EMBL/GenBank/DDBJ databases">
        <title>Xinfangfangia sedmenti sp. nov., isolated the sedment.</title>
        <authorList>
            <person name="Xu L."/>
        </authorList>
    </citation>
    <scope>NUCLEOTIDE SEQUENCE [LARGE SCALE GENOMIC DNA]</scope>
    <source>
        <strain evidence="10 11">LG-4</strain>
    </source>
</reference>
<dbReference type="NCBIfam" id="TIGR02406">
    <property type="entry name" value="ectoine_EctA"/>
    <property type="match status" value="1"/>
</dbReference>
<dbReference type="CDD" id="cd04301">
    <property type="entry name" value="NAT_SF"/>
    <property type="match status" value="1"/>
</dbReference>
<dbReference type="EMBL" id="JAVKPH010000020">
    <property type="protein sequence ID" value="MDR5654018.1"/>
    <property type="molecule type" value="Genomic_DNA"/>
</dbReference>
<evidence type="ECO:0000256" key="6">
    <source>
        <dbReference type="ARBA" id="ARBA00023315"/>
    </source>
</evidence>